<organism evidence="1 2">
    <name type="scientific">Aspergillus granulosus</name>
    <dbReference type="NCBI Taxonomy" id="176169"/>
    <lineage>
        <taxon>Eukaryota</taxon>
        <taxon>Fungi</taxon>
        <taxon>Dikarya</taxon>
        <taxon>Ascomycota</taxon>
        <taxon>Pezizomycotina</taxon>
        <taxon>Eurotiomycetes</taxon>
        <taxon>Eurotiomycetidae</taxon>
        <taxon>Eurotiales</taxon>
        <taxon>Aspergillaceae</taxon>
        <taxon>Aspergillus</taxon>
        <taxon>Aspergillus subgen. Nidulantes</taxon>
    </lineage>
</organism>
<reference evidence="1 2" key="1">
    <citation type="submission" date="2024-07" db="EMBL/GenBank/DDBJ databases">
        <title>Section-level genome sequencing and comparative genomics of Aspergillus sections Usti and Cavernicolus.</title>
        <authorList>
            <consortium name="Lawrence Berkeley National Laboratory"/>
            <person name="Nybo J.L."/>
            <person name="Vesth T.C."/>
            <person name="Theobald S."/>
            <person name="Frisvad J.C."/>
            <person name="Larsen T.O."/>
            <person name="Kjaerboelling I."/>
            <person name="Rothschild-Mancinelli K."/>
            <person name="Lyhne E.K."/>
            <person name="Kogle M.E."/>
            <person name="Barry K."/>
            <person name="Clum A."/>
            <person name="Na H."/>
            <person name="Ledsgaard L."/>
            <person name="Lin J."/>
            <person name="Lipzen A."/>
            <person name="Kuo A."/>
            <person name="Riley R."/>
            <person name="Mondo S."/>
            <person name="Labutti K."/>
            <person name="Haridas S."/>
            <person name="Pangalinan J."/>
            <person name="Salamov A.A."/>
            <person name="Simmons B.A."/>
            <person name="Magnuson J.K."/>
            <person name="Chen J."/>
            <person name="Drula E."/>
            <person name="Henrissat B."/>
            <person name="Wiebenga A."/>
            <person name="Lubbers R.J."/>
            <person name="Gomes A.C."/>
            <person name="Makela M.R."/>
            <person name="Stajich J."/>
            <person name="Grigoriev I.V."/>
            <person name="Mortensen U.H."/>
            <person name="De Vries R.P."/>
            <person name="Baker S.E."/>
            <person name="Andersen M.R."/>
        </authorList>
    </citation>
    <scope>NUCLEOTIDE SEQUENCE [LARGE SCALE GENOMIC DNA]</scope>
    <source>
        <strain evidence="1 2">CBS 588.65</strain>
    </source>
</reference>
<evidence type="ECO:0000313" key="1">
    <source>
        <dbReference type="EMBL" id="KAL2802353.1"/>
    </source>
</evidence>
<sequence>MSISQVQDKVVQWMNGITYEDIPEPVEEDDTSTITSISSVESGQERNEESSFIPLMMGLTANAMTSNGVVIARNSSHKITIKEVQEHLLIPEYPATSADGVLHFIHEPNPYPSLKQPDLLPEAEVSQIFNRLMSKIQFATQCRGRPKLVKMDILQKTDDNNQHKAWHRSYICGSVKWCSQHASWLEGPNYDFDHVNLQLLNAKRRIIHGRGFFIESIDQLLKKETEDLYQAFLRCWEQAGGPCEYEENKTCEDVVPVMFYRNQKLLLGCPKNSDLEPWHYAYAVHRFAQIDRSYLKVLIEHGMGEKAIECDYIAQPTSRKPFCDRAHPNNSGRLEQPKCLVLFDLYIPVNWERFPFLLLVCRRNHVHFPPPPIKLPKDIADEVVQAIQQHDILDLTARRFMISPQFTNLYNRFGPSTLPLLHQSLNIEDRIQALIRKQRLLTYPEGTSLAGGY</sequence>
<dbReference type="Proteomes" id="UP001610334">
    <property type="component" value="Unassembled WGS sequence"/>
</dbReference>
<evidence type="ECO:0000313" key="2">
    <source>
        <dbReference type="Proteomes" id="UP001610334"/>
    </source>
</evidence>
<dbReference type="EMBL" id="JBFXLT010000189">
    <property type="protein sequence ID" value="KAL2802353.1"/>
    <property type="molecule type" value="Genomic_DNA"/>
</dbReference>
<comment type="caution">
    <text evidence="1">The sequence shown here is derived from an EMBL/GenBank/DDBJ whole genome shotgun (WGS) entry which is preliminary data.</text>
</comment>
<keyword evidence="2" id="KW-1185">Reference proteome</keyword>
<name>A0ABR4GTF3_9EURO</name>
<gene>
    <name evidence="1" type="ORF">BJX63DRAFT_437970</name>
</gene>
<accession>A0ABR4GTF3</accession>
<protein>
    <submittedName>
        <fullName evidence="1">Uncharacterized protein</fullName>
    </submittedName>
</protein>
<proteinExistence type="predicted"/>